<name>A0A6J3HGY2_SAPAP</name>
<evidence type="ECO:0000256" key="1">
    <source>
        <dbReference type="SAM" id="MobiDB-lite"/>
    </source>
</evidence>
<keyword evidence="2" id="KW-1185">Reference proteome</keyword>
<reference evidence="3" key="1">
    <citation type="submission" date="2025-08" db="UniProtKB">
        <authorList>
            <consortium name="RefSeq"/>
        </authorList>
    </citation>
    <scope>IDENTIFICATION</scope>
    <source>
        <tissue evidence="3">Blood</tissue>
    </source>
</reference>
<feature type="compositionally biased region" description="Polar residues" evidence="1">
    <location>
        <begin position="42"/>
        <end position="52"/>
    </location>
</feature>
<dbReference type="AlphaFoldDB" id="A0A6J3HGY2"/>
<sequence length="192" mass="20671">MKPERPRRRAAGAGTRSRGEGERTYFARRGAGRRRREIKARSPSSAVMSGLQSGRRWRRRPQGTGTGARAAGALAALRLGPRLRAAPLLAPLWLLAPTPGSHMTPAPLALRASRGWRGPETPGAKLPRARPAAGAKKRHLRSRACLETWQTLVGSSPAERGPGPAIPHFRSLPRDGAPQAQWLSGRCARAAE</sequence>
<evidence type="ECO:0000313" key="3">
    <source>
        <dbReference type="RefSeq" id="XP_032129758.1"/>
    </source>
</evidence>
<feature type="region of interest" description="Disordered" evidence="1">
    <location>
        <begin position="155"/>
        <end position="192"/>
    </location>
</feature>
<feature type="region of interest" description="Disordered" evidence="1">
    <location>
        <begin position="114"/>
        <end position="136"/>
    </location>
</feature>
<organism evidence="2 3">
    <name type="scientific">Sapajus apella</name>
    <name type="common">Brown-capped capuchin</name>
    <name type="synonym">Cebus apella</name>
    <dbReference type="NCBI Taxonomy" id="9515"/>
    <lineage>
        <taxon>Eukaryota</taxon>
        <taxon>Metazoa</taxon>
        <taxon>Chordata</taxon>
        <taxon>Craniata</taxon>
        <taxon>Vertebrata</taxon>
        <taxon>Euteleostomi</taxon>
        <taxon>Mammalia</taxon>
        <taxon>Eutheria</taxon>
        <taxon>Euarchontoglires</taxon>
        <taxon>Primates</taxon>
        <taxon>Haplorrhini</taxon>
        <taxon>Platyrrhini</taxon>
        <taxon>Cebidae</taxon>
        <taxon>Cebinae</taxon>
        <taxon>Sapajus</taxon>
    </lineage>
</organism>
<evidence type="ECO:0000313" key="2">
    <source>
        <dbReference type="Proteomes" id="UP000504640"/>
    </source>
</evidence>
<dbReference type="GeneID" id="116548369"/>
<accession>A0A6J3HGY2</accession>
<gene>
    <name evidence="3" type="primary">LOC116548369</name>
</gene>
<feature type="compositionally biased region" description="Basic residues" evidence="1">
    <location>
        <begin position="1"/>
        <end position="10"/>
    </location>
</feature>
<protein>
    <submittedName>
        <fullName evidence="3">Uncharacterized protein</fullName>
    </submittedName>
</protein>
<proteinExistence type="predicted"/>
<dbReference type="RefSeq" id="XP_032129758.1">
    <property type="nucleotide sequence ID" value="XM_032273867.1"/>
</dbReference>
<feature type="region of interest" description="Disordered" evidence="1">
    <location>
        <begin position="1"/>
        <end position="66"/>
    </location>
</feature>
<feature type="compositionally biased region" description="Low complexity" evidence="1">
    <location>
        <begin position="122"/>
        <end position="134"/>
    </location>
</feature>
<dbReference type="Proteomes" id="UP000504640">
    <property type="component" value="Unplaced"/>
</dbReference>